<keyword evidence="5" id="KW-0067">ATP-binding</keyword>
<dbReference type="STRING" id="926567.TheveDRAFT_1360"/>
<dbReference type="InterPro" id="IPR001048">
    <property type="entry name" value="Asp/Glu/Uridylate_kinase"/>
</dbReference>
<feature type="domain" description="Aspartate/glutamate/uridylate kinase" evidence="7">
    <location>
        <begin position="6"/>
        <end position="243"/>
    </location>
</feature>
<dbReference type="PRINTS" id="PR00474">
    <property type="entry name" value="GLU5KINASE"/>
</dbReference>
<dbReference type="GO" id="GO:0003991">
    <property type="term" value="F:acetylglutamate kinase activity"/>
    <property type="evidence" value="ECO:0007669"/>
    <property type="project" value="TreeGrafter"/>
</dbReference>
<dbReference type="PANTHER" id="PTHR23342:SF20">
    <property type="entry name" value="[LYSW]-AMINOADIPATE KINASE"/>
    <property type="match status" value="1"/>
</dbReference>
<protein>
    <submittedName>
        <fullName evidence="8">Acetylglutamate kinase</fullName>
    </submittedName>
</protein>
<keyword evidence="9" id="KW-1185">Reference proteome</keyword>
<name>H0UNR4_9BACT</name>
<dbReference type="Pfam" id="PF00696">
    <property type="entry name" value="AA_kinase"/>
    <property type="match status" value="1"/>
</dbReference>
<dbReference type="Gene3D" id="3.40.1160.10">
    <property type="entry name" value="Acetylglutamate kinase-like"/>
    <property type="match status" value="1"/>
</dbReference>
<evidence type="ECO:0000259" key="7">
    <source>
        <dbReference type="Pfam" id="PF00696"/>
    </source>
</evidence>
<comment type="pathway">
    <text evidence="6">Amino-acid biosynthesis.</text>
</comment>
<dbReference type="PANTHER" id="PTHR23342">
    <property type="entry name" value="N-ACETYLGLUTAMATE SYNTHASE"/>
    <property type="match status" value="1"/>
</dbReference>
<dbReference type="InterPro" id="IPR004662">
    <property type="entry name" value="AcgluKinase_fam"/>
</dbReference>
<keyword evidence="2" id="KW-0808">Transferase</keyword>
<dbReference type="PIRSF" id="PIRSF000728">
    <property type="entry name" value="NAGK"/>
    <property type="match status" value="1"/>
</dbReference>
<evidence type="ECO:0000256" key="3">
    <source>
        <dbReference type="ARBA" id="ARBA00022741"/>
    </source>
</evidence>
<gene>
    <name evidence="8" type="ORF">TheveDRAFT_1360</name>
</gene>
<evidence type="ECO:0000256" key="1">
    <source>
        <dbReference type="ARBA" id="ARBA00022605"/>
    </source>
</evidence>
<reference evidence="8 9" key="1">
    <citation type="submission" date="2011-10" db="EMBL/GenBank/DDBJ databases">
        <title>The Noncontiguous Finished genome of Thermanaerovibrio velox DSM 12556.</title>
        <authorList>
            <consortium name="US DOE Joint Genome Institute (JGI-PGF)"/>
            <person name="Lucas S."/>
            <person name="Copeland A."/>
            <person name="Lapidus A."/>
            <person name="Glavina del Rio T."/>
            <person name="Dalin E."/>
            <person name="Tice H."/>
            <person name="Bruce D."/>
            <person name="Goodwin L."/>
            <person name="Pitluck S."/>
            <person name="Peters L."/>
            <person name="Mikhailova N."/>
            <person name="Teshima H."/>
            <person name="Kyrpides N."/>
            <person name="Mavromatis K."/>
            <person name="Ivanova N."/>
            <person name="Markowitz V."/>
            <person name="Cheng J.-F."/>
            <person name="Hugenholtz P."/>
            <person name="Woyke T."/>
            <person name="Wu D."/>
            <person name="Spring S."/>
            <person name="Brambilla E.-M."/>
            <person name="Klenk H.-P."/>
            <person name="Eisen J.A."/>
        </authorList>
    </citation>
    <scope>NUCLEOTIDE SEQUENCE [LARGE SCALE GENOMIC DNA]</scope>
    <source>
        <strain evidence="8 9">DSM 12556</strain>
    </source>
</reference>
<dbReference type="HOGENOM" id="CLU_053680_2_1_0"/>
<dbReference type="GO" id="GO:0005524">
    <property type="term" value="F:ATP binding"/>
    <property type="evidence" value="ECO:0007669"/>
    <property type="project" value="UniProtKB-KW"/>
</dbReference>
<organism evidence="8 9">
    <name type="scientific">Thermanaerovibrio velox DSM 12556</name>
    <dbReference type="NCBI Taxonomy" id="926567"/>
    <lineage>
        <taxon>Bacteria</taxon>
        <taxon>Thermotogati</taxon>
        <taxon>Synergistota</taxon>
        <taxon>Synergistia</taxon>
        <taxon>Synergistales</taxon>
        <taxon>Synergistaceae</taxon>
        <taxon>Thermanaerovibrio</taxon>
    </lineage>
</organism>
<dbReference type="SUPFAM" id="SSF53633">
    <property type="entry name" value="Carbamate kinase-like"/>
    <property type="match status" value="1"/>
</dbReference>
<dbReference type="InterPro" id="IPR036393">
    <property type="entry name" value="AceGlu_kinase-like_sf"/>
</dbReference>
<proteinExistence type="predicted"/>
<keyword evidence="3" id="KW-0547">Nucleotide-binding</keyword>
<keyword evidence="4 8" id="KW-0418">Kinase</keyword>
<dbReference type="GO" id="GO:0006526">
    <property type="term" value="P:L-arginine biosynthetic process"/>
    <property type="evidence" value="ECO:0007669"/>
    <property type="project" value="TreeGrafter"/>
</dbReference>
<dbReference type="AlphaFoldDB" id="H0UNR4"/>
<dbReference type="InterPro" id="IPR001057">
    <property type="entry name" value="Glu/AcGlu_kinase"/>
</dbReference>
<evidence type="ECO:0000256" key="2">
    <source>
        <dbReference type="ARBA" id="ARBA00022679"/>
    </source>
</evidence>
<dbReference type="EMBL" id="CM001377">
    <property type="protein sequence ID" value="EHM10479.1"/>
    <property type="molecule type" value="Genomic_DNA"/>
</dbReference>
<sequence>MCVFGVVKIGGASGNRLEPLLEELACRFRSGERWVLVHGASGMMERLCAERGVEVRHVVSPSGYRSRFVGPLERCVFEEAAFAVSRSIAERMEALGVSCQVLTPAEGERKDCLRSLEGGRVRILRGNYSGRVAEVREDLILSALEQGKLPLLPPLAACDGVLINVDGDRLAAAAASTLEASVMVMLTNTPGLLLDPSDPSSLISRVGLDEWDAADAAAQGNMKRKVLAAREALMGGVQRVVIGDGRLQNPIGRALGGGGTVFCSTRSAQCMETAASR</sequence>
<dbReference type="eggNOG" id="COG0548">
    <property type="taxonomic scope" value="Bacteria"/>
</dbReference>
<keyword evidence="1" id="KW-0028">Amino-acid biosynthesis</keyword>
<evidence type="ECO:0000256" key="4">
    <source>
        <dbReference type="ARBA" id="ARBA00022777"/>
    </source>
</evidence>
<evidence type="ECO:0000313" key="9">
    <source>
        <dbReference type="Proteomes" id="UP000005730"/>
    </source>
</evidence>
<dbReference type="Proteomes" id="UP000005730">
    <property type="component" value="Chromosome"/>
</dbReference>
<dbReference type="GO" id="GO:0005737">
    <property type="term" value="C:cytoplasm"/>
    <property type="evidence" value="ECO:0007669"/>
    <property type="project" value="InterPro"/>
</dbReference>
<evidence type="ECO:0000313" key="8">
    <source>
        <dbReference type="EMBL" id="EHM10479.1"/>
    </source>
</evidence>
<evidence type="ECO:0000256" key="5">
    <source>
        <dbReference type="ARBA" id="ARBA00022840"/>
    </source>
</evidence>
<accession>H0UNR4</accession>
<evidence type="ECO:0000256" key="6">
    <source>
        <dbReference type="ARBA" id="ARBA00029440"/>
    </source>
</evidence>